<dbReference type="InterPro" id="IPR029058">
    <property type="entry name" value="AB_hydrolase_fold"/>
</dbReference>
<evidence type="ECO:0000259" key="2">
    <source>
        <dbReference type="Pfam" id="PF00561"/>
    </source>
</evidence>
<dbReference type="Pfam" id="PF00561">
    <property type="entry name" value="Abhydrolase_1"/>
    <property type="match status" value="1"/>
</dbReference>
<dbReference type="InterPro" id="IPR051321">
    <property type="entry name" value="PHA/PHB_synthase"/>
</dbReference>
<sequence>MTLSWPVGLSAWNSGSPCSKPPSADCSPGPDPTGPAAPDPPAFAAVLAEARAAGIDPVRFAAAVDAEARRRLGGFLDGVTAYRAHPGRREGLDPPAVWARGSARLQDFADTPDDPARRDRARDGPPVLLVPSLVNRGTILNLTRRRGFARYLAWRGLRPFLMEWGAPGPDEEGFGITEYVADRLEPAFAHVRAETGRRPLVLGYCMGGLLALALAQRQPEAVAGLALLATPWDFHASEEAEAQGRLARGLAPWIEAVLATRDTLPVDVLQAAFACLDPAGLGRKFRVFGRLPGRGAAARHFVAVEDWVNDGVPLAARVATETLVGWYRDNTPGQGRWTVDGQRIRPDSLSVPAYVVIPAHDRIVPAASARALARALPGAVVSEPPLGHVGMIVGRAAVARVHDPLVRWALRTARATT</sequence>
<evidence type="ECO:0000313" key="4">
    <source>
        <dbReference type="Proteomes" id="UP000434582"/>
    </source>
</evidence>
<evidence type="ECO:0000313" key="3">
    <source>
        <dbReference type="EMBL" id="MQX37662.1"/>
    </source>
</evidence>
<keyword evidence="4" id="KW-1185">Reference proteome</keyword>
<dbReference type="Proteomes" id="UP000434582">
    <property type="component" value="Unassembled WGS sequence"/>
</dbReference>
<feature type="compositionally biased region" description="Pro residues" evidence="1">
    <location>
        <begin position="29"/>
        <end position="41"/>
    </location>
</feature>
<dbReference type="GO" id="GO:0016787">
    <property type="term" value="F:hydrolase activity"/>
    <property type="evidence" value="ECO:0007669"/>
    <property type="project" value="UniProtKB-KW"/>
</dbReference>
<dbReference type="EMBL" id="WIVE01000051">
    <property type="protein sequence ID" value="MQX37662.1"/>
    <property type="molecule type" value="Genomic_DNA"/>
</dbReference>
<protein>
    <submittedName>
        <fullName evidence="3">Alpha/beta fold hydrolase</fullName>
    </submittedName>
</protein>
<accession>A0A7X1ZFZ3</accession>
<comment type="caution">
    <text evidence="3">The sequence shown here is derived from an EMBL/GenBank/DDBJ whole genome shotgun (WGS) entry which is preliminary data.</text>
</comment>
<dbReference type="AlphaFoldDB" id="A0A7X1ZFZ3"/>
<dbReference type="SUPFAM" id="SSF53474">
    <property type="entry name" value="alpha/beta-Hydrolases"/>
    <property type="match status" value="1"/>
</dbReference>
<proteinExistence type="predicted"/>
<dbReference type="PANTHER" id="PTHR36837:SF2">
    <property type="entry name" value="POLY(3-HYDROXYALKANOATE) POLYMERASE SUBUNIT PHAC"/>
    <property type="match status" value="1"/>
</dbReference>
<dbReference type="PANTHER" id="PTHR36837">
    <property type="entry name" value="POLY(3-HYDROXYALKANOATE) POLYMERASE SUBUNIT PHAC"/>
    <property type="match status" value="1"/>
</dbReference>
<dbReference type="InterPro" id="IPR000073">
    <property type="entry name" value="AB_hydrolase_1"/>
</dbReference>
<organism evidence="3 4">
    <name type="scientific">Roseospira navarrensis</name>
    <dbReference type="NCBI Taxonomy" id="140058"/>
    <lineage>
        <taxon>Bacteria</taxon>
        <taxon>Pseudomonadati</taxon>
        <taxon>Pseudomonadota</taxon>
        <taxon>Alphaproteobacteria</taxon>
        <taxon>Rhodospirillales</taxon>
        <taxon>Rhodospirillaceae</taxon>
        <taxon>Roseospira</taxon>
    </lineage>
</organism>
<dbReference type="OrthoDB" id="9767934at2"/>
<gene>
    <name evidence="3" type="ORF">GHC57_14150</name>
</gene>
<keyword evidence="3" id="KW-0378">Hydrolase</keyword>
<evidence type="ECO:0000256" key="1">
    <source>
        <dbReference type="SAM" id="MobiDB-lite"/>
    </source>
</evidence>
<feature type="domain" description="AB hydrolase-1" evidence="2">
    <location>
        <begin position="125"/>
        <end position="243"/>
    </location>
</feature>
<feature type="region of interest" description="Disordered" evidence="1">
    <location>
        <begin position="1"/>
        <end position="41"/>
    </location>
</feature>
<reference evidence="3 4" key="1">
    <citation type="submission" date="2019-10" db="EMBL/GenBank/DDBJ databases">
        <title>Draft whole-genome sequence of the purple nonsulfur photosynthetic bacterium Roseospira navarrensis DSM 15114.</title>
        <authorList>
            <person name="Kyndt J.A."/>
            <person name="Meyer T.E."/>
        </authorList>
    </citation>
    <scope>NUCLEOTIDE SEQUENCE [LARGE SCALE GENOMIC DNA]</scope>
    <source>
        <strain evidence="3 4">DSM 15114</strain>
    </source>
</reference>
<name>A0A7X1ZFZ3_9PROT</name>
<dbReference type="Gene3D" id="3.40.50.1820">
    <property type="entry name" value="alpha/beta hydrolase"/>
    <property type="match status" value="1"/>
</dbReference>